<dbReference type="Gene3D" id="3.40.50.300">
    <property type="entry name" value="P-loop containing nucleotide triphosphate hydrolases"/>
    <property type="match status" value="1"/>
</dbReference>
<dbReference type="Gene3D" id="1.10.1580.10">
    <property type="match status" value="1"/>
</dbReference>
<keyword evidence="2 5" id="KW-0547">Nucleotide-binding</keyword>
<dbReference type="PROSITE" id="PS51721">
    <property type="entry name" value="G_CP"/>
    <property type="match status" value="1"/>
</dbReference>
<dbReference type="Pfam" id="PF01926">
    <property type="entry name" value="MMR_HSR1"/>
    <property type="match status" value="1"/>
</dbReference>
<evidence type="ECO:0000256" key="6">
    <source>
        <dbReference type="SAM" id="MobiDB-lite"/>
    </source>
</evidence>
<feature type="compositionally biased region" description="Basic residues" evidence="6">
    <location>
        <begin position="1"/>
        <end position="16"/>
    </location>
</feature>
<dbReference type="PRINTS" id="PR00326">
    <property type="entry name" value="GTP1OBG"/>
</dbReference>
<evidence type="ECO:0000256" key="2">
    <source>
        <dbReference type="ARBA" id="ARBA00022741"/>
    </source>
</evidence>
<feature type="compositionally biased region" description="Polar residues" evidence="6">
    <location>
        <begin position="29"/>
        <end position="38"/>
    </location>
</feature>
<reference evidence="7" key="1">
    <citation type="submission" date="2020-11" db="EMBL/GenBank/DDBJ databases">
        <authorList>
            <person name="Tran Van P."/>
        </authorList>
    </citation>
    <scope>NUCLEOTIDE SEQUENCE</scope>
</reference>
<evidence type="ECO:0000256" key="1">
    <source>
        <dbReference type="ARBA" id="ARBA00004604"/>
    </source>
</evidence>
<dbReference type="PANTHER" id="PTHR11089">
    <property type="entry name" value="GTP-BINDING PROTEIN-RELATED"/>
    <property type="match status" value="1"/>
</dbReference>
<dbReference type="InterPro" id="IPR012971">
    <property type="entry name" value="NOG2_N_dom"/>
</dbReference>
<feature type="compositionally biased region" description="Basic residues" evidence="6">
    <location>
        <begin position="554"/>
        <end position="566"/>
    </location>
</feature>
<dbReference type="InterPro" id="IPR030378">
    <property type="entry name" value="G_CP_dom"/>
</dbReference>
<name>A0A7R8W431_9CRUS</name>
<organism evidence="7">
    <name type="scientific">Cyprideis torosa</name>
    <dbReference type="NCBI Taxonomy" id="163714"/>
    <lineage>
        <taxon>Eukaryota</taxon>
        <taxon>Metazoa</taxon>
        <taxon>Ecdysozoa</taxon>
        <taxon>Arthropoda</taxon>
        <taxon>Crustacea</taxon>
        <taxon>Oligostraca</taxon>
        <taxon>Ostracoda</taxon>
        <taxon>Podocopa</taxon>
        <taxon>Podocopida</taxon>
        <taxon>Cytherocopina</taxon>
        <taxon>Cytheroidea</taxon>
        <taxon>Cytherideidae</taxon>
        <taxon>Cyprideis</taxon>
    </lineage>
</organism>
<comment type="subcellular location">
    <subcellularLocation>
        <location evidence="1 5">Nucleus</location>
        <location evidence="1 5">Nucleolus</location>
    </subcellularLocation>
</comment>
<dbReference type="GO" id="GO:0005730">
    <property type="term" value="C:nucleolus"/>
    <property type="evidence" value="ECO:0007669"/>
    <property type="project" value="UniProtKB-SubCell"/>
</dbReference>
<evidence type="ECO:0000256" key="5">
    <source>
        <dbReference type="RuleBase" id="RU364023"/>
    </source>
</evidence>
<evidence type="ECO:0000256" key="3">
    <source>
        <dbReference type="ARBA" id="ARBA00023134"/>
    </source>
</evidence>
<comment type="function">
    <text evidence="5">GTPase that associates with pre-60S ribosomal subunits in the nucleolus and is required for their nuclear export and maturation.</text>
</comment>
<dbReference type="EMBL" id="OB660378">
    <property type="protein sequence ID" value="CAD7224481.1"/>
    <property type="molecule type" value="Genomic_DNA"/>
</dbReference>
<proteinExistence type="inferred from homology"/>
<dbReference type="GO" id="GO:0005525">
    <property type="term" value="F:GTP binding"/>
    <property type="evidence" value="ECO:0007669"/>
    <property type="project" value="UniProtKB-KW"/>
</dbReference>
<keyword evidence="3 5" id="KW-0342">GTP-binding</keyword>
<dbReference type="InterPro" id="IPR050755">
    <property type="entry name" value="TRAFAC_YlqF/YawG_RiboMat"/>
</dbReference>
<dbReference type="InterPro" id="IPR024929">
    <property type="entry name" value="GNL2_CP_dom"/>
</dbReference>
<keyword evidence="4 5" id="KW-0539">Nucleus</keyword>
<feature type="compositionally biased region" description="Basic and acidic residues" evidence="6">
    <location>
        <begin position="39"/>
        <end position="53"/>
    </location>
</feature>
<dbReference type="Pfam" id="PF08153">
    <property type="entry name" value="NGP1NT"/>
    <property type="match status" value="1"/>
</dbReference>
<accession>A0A7R8W431</accession>
<feature type="region of interest" description="Disordered" evidence="6">
    <location>
        <begin position="476"/>
        <end position="566"/>
    </location>
</feature>
<feature type="compositionally biased region" description="Acidic residues" evidence="6">
    <location>
        <begin position="491"/>
        <end position="516"/>
    </location>
</feature>
<feature type="region of interest" description="Disordered" evidence="6">
    <location>
        <begin position="1"/>
        <end position="53"/>
    </location>
</feature>
<gene>
    <name evidence="7" type="ORF">CTOB1V02_LOCUS2438</name>
</gene>
<evidence type="ECO:0000313" key="7">
    <source>
        <dbReference type="EMBL" id="CAD7224481.1"/>
    </source>
</evidence>
<dbReference type="FunFam" id="3.40.50.300:FF:000559">
    <property type="entry name" value="Nuclear/nucleolar GTPase 2"/>
    <property type="match status" value="1"/>
</dbReference>
<dbReference type="InterPro" id="IPR027417">
    <property type="entry name" value="P-loop_NTPase"/>
</dbReference>
<evidence type="ECO:0000256" key="4">
    <source>
        <dbReference type="ARBA" id="ARBA00023242"/>
    </source>
</evidence>
<dbReference type="OrthoDB" id="444945at2759"/>
<dbReference type="PANTHER" id="PTHR11089:SF9">
    <property type="entry name" value="NUCLEOLAR GTP-BINDING PROTEIN 2"/>
    <property type="match status" value="1"/>
</dbReference>
<comment type="similarity">
    <text evidence="5">Belongs to the TRAFAC class YlqF/YawG GTPase family. NOG2 subfamily.</text>
</comment>
<dbReference type="CDD" id="cd01858">
    <property type="entry name" value="NGP_1"/>
    <property type="match status" value="1"/>
</dbReference>
<sequence length="584" mass="65917">MGAHKKKIEGHMRKNANKGAAGKNERTTRGSNHSLNPNRSKEYLKGVAKPRDSSTIKRLQMYRNFKPKRDKKGHIVRPAPFQSRVAPGEVSRIEPNQKWFGNTRVVTQNSLQKFQAALGTALKDSYQVVLRQTKLPVTLLQEKGKQTRVHVLDTEPFSNTYGPKAQRKRAAVPATDLQELVTLAEAKTEGYSLEKDKDREKEDDGVRDLAREPIMKAGQSKRIWGELYKVIDSSDVVIQVLDARDPQGTRSHNIEKFLREEKSHKHLILVLNKCDLVPTSVTRKWVQHLSAEYPTLAFHASMKNPFGKGALINLLRQFGKLHQDKKQISVGFIGYPNTGKSSVINALRSKKVCNVAPIAGETKVWQYVTLMKRIYLIDCPGVVYPHEESDTEKVLKGVVRVELVDEPQQYIQEVINRVGADRLCTTYGFSEAISDSDEFLAHVARRSGKLLRKGEPDLRTAAKMVLNDWQRGKLPYFVPPPNWKPTSKDSAEDDEGERPLEDVEVVQESGEEEGVDVEGSGETLEDASMPEEETEATEEKEAKEKQQQPLSKLHEKRRKIMTGKIVKGKKRTALKLARRVGAKV</sequence>
<feature type="compositionally biased region" description="Acidic residues" evidence="6">
    <location>
        <begin position="523"/>
        <end position="536"/>
    </location>
</feature>
<protein>
    <recommendedName>
        <fullName evidence="5">Nucleolar GTP-binding protein 2</fullName>
    </recommendedName>
</protein>
<dbReference type="AlphaFoldDB" id="A0A7R8W431"/>
<feature type="compositionally biased region" description="Basic and acidic residues" evidence="6">
    <location>
        <begin position="537"/>
        <end position="546"/>
    </location>
</feature>
<dbReference type="InterPro" id="IPR023179">
    <property type="entry name" value="GTP-bd_ortho_bundle_sf"/>
</dbReference>
<dbReference type="InterPro" id="IPR006073">
    <property type="entry name" value="GTP-bd"/>
</dbReference>
<dbReference type="SUPFAM" id="SSF52540">
    <property type="entry name" value="P-loop containing nucleoside triphosphate hydrolases"/>
    <property type="match status" value="1"/>
</dbReference>